<name>A0A3G8JKL9_9ACTN</name>
<dbReference type="SUPFAM" id="SSF51735">
    <property type="entry name" value="NAD(P)-binding Rossmann-fold domains"/>
    <property type="match status" value="1"/>
</dbReference>
<reference evidence="1 2" key="1">
    <citation type="submission" date="2018-11" db="EMBL/GenBank/DDBJ databases">
        <title>Gordonia insulae sp. nov., isolated from an island soil.</title>
        <authorList>
            <person name="Kim Y.S."/>
            <person name="Kim S.B."/>
        </authorList>
    </citation>
    <scope>NUCLEOTIDE SEQUENCE [LARGE SCALE GENOMIC DNA]</scope>
    <source>
        <strain evidence="1 2">MMS17-SY073</strain>
    </source>
</reference>
<gene>
    <name evidence="1" type="primary">bacC_3</name>
    <name evidence="1" type="ORF">D7316_02149</name>
</gene>
<evidence type="ECO:0000313" key="2">
    <source>
        <dbReference type="Proteomes" id="UP000271469"/>
    </source>
</evidence>
<dbReference type="EC" id="1.1.1.385" evidence="1"/>
<dbReference type="PANTHER" id="PTHR43975:SF2">
    <property type="entry name" value="EG:BACR7A4.14 PROTEIN-RELATED"/>
    <property type="match status" value="1"/>
</dbReference>
<dbReference type="InterPro" id="IPR002347">
    <property type="entry name" value="SDR_fam"/>
</dbReference>
<evidence type="ECO:0000313" key="1">
    <source>
        <dbReference type="EMBL" id="AZG45553.1"/>
    </source>
</evidence>
<dbReference type="InterPro" id="IPR036291">
    <property type="entry name" value="NAD(P)-bd_dom_sf"/>
</dbReference>
<dbReference type="Proteomes" id="UP000271469">
    <property type="component" value="Chromosome"/>
</dbReference>
<organism evidence="1 2">
    <name type="scientific">Gordonia insulae</name>
    <dbReference type="NCBI Taxonomy" id="2420509"/>
    <lineage>
        <taxon>Bacteria</taxon>
        <taxon>Bacillati</taxon>
        <taxon>Actinomycetota</taxon>
        <taxon>Actinomycetes</taxon>
        <taxon>Mycobacteriales</taxon>
        <taxon>Gordoniaceae</taxon>
        <taxon>Gordonia</taxon>
    </lineage>
</organism>
<dbReference type="AlphaFoldDB" id="A0A3G8JKL9"/>
<dbReference type="PRINTS" id="PR00081">
    <property type="entry name" value="GDHRDH"/>
</dbReference>
<protein>
    <submittedName>
        <fullName evidence="1">Dihydroanticapsin 7-dehydrogenase</fullName>
        <ecNumber evidence="1">1.1.1.385</ecNumber>
    </submittedName>
</protein>
<keyword evidence="1" id="KW-0560">Oxidoreductase</keyword>
<dbReference type="Pfam" id="PF13561">
    <property type="entry name" value="adh_short_C2"/>
    <property type="match status" value="1"/>
</dbReference>
<keyword evidence="2" id="KW-1185">Reference proteome</keyword>
<dbReference type="EMBL" id="CP033972">
    <property type="protein sequence ID" value="AZG45553.1"/>
    <property type="molecule type" value="Genomic_DNA"/>
</dbReference>
<dbReference type="PANTHER" id="PTHR43975">
    <property type="entry name" value="ZGC:101858"/>
    <property type="match status" value="1"/>
</dbReference>
<proteinExistence type="predicted"/>
<dbReference type="GO" id="GO:0016491">
    <property type="term" value="F:oxidoreductase activity"/>
    <property type="evidence" value="ECO:0007669"/>
    <property type="project" value="UniProtKB-KW"/>
</dbReference>
<dbReference type="Gene3D" id="3.40.50.720">
    <property type="entry name" value="NAD(P)-binding Rossmann-like Domain"/>
    <property type="match status" value="1"/>
</dbReference>
<dbReference type="KEGG" id="gom:D7316_02149"/>
<accession>A0A3G8JKL9</accession>
<sequence>MDLRMRDKRYVLIGGTAGMGSATGQVLAGEGASMVLIGRDESKAQDAARAAEESGATKAYGIARDVSAPGGAREAVDTAAELLGGIDGLAVTMGTEGMVPVESSDDVWTSAFRDVLLATTRSVEAALPHLKKTRGTVVTTAAYSIRSPEIARLPYASLKGGVAVFTKGIAKTYGKDGIRANCVCPGAVETAPLAALRVQLAEQRGYPVETALERVMVEEWGFDAALGRPGKPEEIGELIAFLLSPRAGYLTGSLINIDGGTNF</sequence>